<protein>
    <recommendedName>
        <fullName evidence="4">Serine hydroxymethyltransferase-like domain-containing protein</fullName>
    </recommendedName>
</protein>
<dbReference type="InterPro" id="IPR039429">
    <property type="entry name" value="SHMT-like_dom"/>
</dbReference>
<reference evidence="5" key="2">
    <citation type="submission" date="2025-08" db="UniProtKB">
        <authorList>
            <consortium name="Ensembl"/>
        </authorList>
    </citation>
    <scope>IDENTIFICATION</scope>
</reference>
<dbReference type="AlphaFoldDB" id="A0A4X2K6U9"/>
<comment type="cofactor">
    <cofactor evidence="2">
        <name>pyridoxal 5'-phosphate</name>
        <dbReference type="ChEBI" id="CHEBI:597326"/>
    </cofactor>
</comment>
<dbReference type="GO" id="GO:0005634">
    <property type="term" value="C:nucleus"/>
    <property type="evidence" value="ECO:0007669"/>
    <property type="project" value="TreeGrafter"/>
</dbReference>
<dbReference type="GO" id="GO:0005739">
    <property type="term" value="C:mitochondrion"/>
    <property type="evidence" value="ECO:0007669"/>
    <property type="project" value="TreeGrafter"/>
</dbReference>
<evidence type="ECO:0000256" key="2">
    <source>
        <dbReference type="ARBA" id="ARBA00001933"/>
    </source>
</evidence>
<dbReference type="STRING" id="29139.ENSVURP00010004950"/>
<evidence type="ECO:0000256" key="1">
    <source>
        <dbReference type="ARBA" id="ARBA00001528"/>
    </source>
</evidence>
<evidence type="ECO:0000259" key="4">
    <source>
        <dbReference type="Pfam" id="PF00464"/>
    </source>
</evidence>
<comment type="catalytic activity">
    <reaction evidence="1">
        <text>(6R)-5,10-methylene-5,6,7,8-tetrahydrofolate + glycine + H2O = (6S)-5,6,7,8-tetrahydrofolate + L-serine</text>
        <dbReference type="Rhea" id="RHEA:15481"/>
        <dbReference type="ChEBI" id="CHEBI:15377"/>
        <dbReference type="ChEBI" id="CHEBI:15636"/>
        <dbReference type="ChEBI" id="CHEBI:33384"/>
        <dbReference type="ChEBI" id="CHEBI:57305"/>
        <dbReference type="ChEBI" id="CHEBI:57453"/>
        <dbReference type="EC" id="2.1.2.1"/>
    </reaction>
</comment>
<reference evidence="5" key="3">
    <citation type="submission" date="2025-09" db="UniProtKB">
        <authorList>
            <consortium name="Ensembl"/>
        </authorList>
    </citation>
    <scope>IDENTIFICATION</scope>
</reference>
<dbReference type="InterPro" id="IPR049943">
    <property type="entry name" value="Ser_HO-MeTrfase-like"/>
</dbReference>
<dbReference type="GO" id="GO:0030170">
    <property type="term" value="F:pyridoxal phosphate binding"/>
    <property type="evidence" value="ECO:0007669"/>
    <property type="project" value="TreeGrafter"/>
</dbReference>
<sequence>MGLDLPDGGHLTHGFVTDKKKVFASSIFFDSMPYKRQSGKLCSCFSSDWDP</sequence>
<reference evidence="6" key="1">
    <citation type="submission" date="2018-12" db="EMBL/GenBank/DDBJ databases">
        <authorList>
            <person name="Yazar S."/>
        </authorList>
    </citation>
    <scope>NUCLEOTIDE SEQUENCE [LARGE SCALE GENOMIC DNA]</scope>
</reference>
<dbReference type="PANTHER" id="PTHR11680">
    <property type="entry name" value="SERINE HYDROXYMETHYLTRANSFERASE"/>
    <property type="match status" value="1"/>
</dbReference>
<dbReference type="Gene3D" id="3.40.640.10">
    <property type="entry name" value="Type I PLP-dependent aspartate aminotransferase-like (Major domain)"/>
    <property type="match status" value="1"/>
</dbReference>
<dbReference type="GO" id="GO:0035999">
    <property type="term" value="P:tetrahydrofolate interconversion"/>
    <property type="evidence" value="ECO:0007669"/>
    <property type="project" value="UniProtKB-UniPathway"/>
</dbReference>
<dbReference type="UniPathway" id="UPA00193"/>
<dbReference type="Ensembl" id="ENSVURT00010005608.1">
    <property type="protein sequence ID" value="ENSVURP00010004950.1"/>
    <property type="gene ID" value="ENSVURG00010003906.1"/>
</dbReference>
<feature type="domain" description="Serine hydroxymethyltransferase-like" evidence="4">
    <location>
        <begin position="1"/>
        <end position="36"/>
    </location>
</feature>
<dbReference type="InterPro" id="IPR015424">
    <property type="entry name" value="PyrdxlP-dep_Trfase"/>
</dbReference>
<dbReference type="SUPFAM" id="SSF53383">
    <property type="entry name" value="PLP-dependent transferases"/>
    <property type="match status" value="1"/>
</dbReference>
<evidence type="ECO:0000256" key="3">
    <source>
        <dbReference type="ARBA" id="ARBA00022898"/>
    </source>
</evidence>
<dbReference type="OMA" id="SCFSSDW"/>
<organism evidence="5 6">
    <name type="scientific">Vombatus ursinus</name>
    <name type="common">Common wombat</name>
    <dbReference type="NCBI Taxonomy" id="29139"/>
    <lineage>
        <taxon>Eukaryota</taxon>
        <taxon>Metazoa</taxon>
        <taxon>Chordata</taxon>
        <taxon>Craniata</taxon>
        <taxon>Vertebrata</taxon>
        <taxon>Euteleostomi</taxon>
        <taxon>Mammalia</taxon>
        <taxon>Metatheria</taxon>
        <taxon>Diprotodontia</taxon>
        <taxon>Vombatidae</taxon>
        <taxon>Vombatus</taxon>
    </lineage>
</organism>
<accession>A0A4X2K6U9</accession>
<dbReference type="Pfam" id="PF00464">
    <property type="entry name" value="SHMT"/>
    <property type="match status" value="1"/>
</dbReference>
<keyword evidence="3" id="KW-0663">Pyridoxal phosphate</keyword>
<dbReference type="GO" id="GO:0004372">
    <property type="term" value="F:glycine hydroxymethyltransferase activity"/>
    <property type="evidence" value="ECO:0007669"/>
    <property type="project" value="UniProtKB-EC"/>
</dbReference>
<proteinExistence type="predicted"/>
<dbReference type="GO" id="GO:0019264">
    <property type="term" value="P:glycine biosynthetic process from serine"/>
    <property type="evidence" value="ECO:0007669"/>
    <property type="project" value="TreeGrafter"/>
</dbReference>
<evidence type="ECO:0000313" key="6">
    <source>
        <dbReference type="Proteomes" id="UP000314987"/>
    </source>
</evidence>
<keyword evidence="6" id="KW-1185">Reference proteome</keyword>
<dbReference type="Proteomes" id="UP000314987">
    <property type="component" value="Unassembled WGS sequence"/>
</dbReference>
<name>A0A4X2K6U9_VOMUR</name>
<dbReference type="PANTHER" id="PTHR11680:SF59">
    <property type="entry name" value="SERINE HYDROXYMETHYLTRANSFERASE, CYTOSOLIC"/>
    <property type="match status" value="1"/>
</dbReference>
<dbReference type="InterPro" id="IPR015421">
    <property type="entry name" value="PyrdxlP-dep_Trfase_major"/>
</dbReference>
<evidence type="ECO:0000313" key="5">
    <source>
        <dbReference type="Ensembl" id="ENSVURP00010004950.1"/>
    </source>
</evidence>
<dbReference type="GeneTree" id="ENSGT00940000178838"/>